<proteinExistence type="predicted"/>
<sequence>MLSFQMLLLYYVFLSQILKYVDFEYVKAQDRRAFGVCSLGTSTYKKFLL</sequence>
<evidence type="ECO:0000313" key="2">
    <source>
        <dbReference type="EMBL" id="JAE10413.1"/>
    </source>
</evidence>
<feature type="signal peptide" evidence="1">
    <location>
        <begin position="1"/>
        <end position="23"/>
    </location>
</feature>
<keyword evidence="1" id="KW-0732">Signal</keyword>
<name>A0A0A9FQ39_ARUDO</name>
<reference evidence="2" key="2">
    <citation type="journal article" date="2015" name="Data Brief">
        <title>Shoot transcriptome of the giant reed, Arundo donax.</title>
        <authorList>
            <person name="Barrero R.A."/>
            <person name="Guerrero F.D."/>
            <person name="Moolhuijzen P."/>
            <person name="Goolsby J.A."/>
            <person name="Tidwell J."/>
            <person name="Bellgard S.E."/>
            <person name="Bellgard M.I."/>
        </authorList>
    </citation>
    <scope>NUCLEOTIDE SEQUENCE</scope>
    <source>
        <tissue evidence="2">Shoot tissue taken approximately 20 cm above the soil surface</tissue>
    </source>
</reference>
<accession>A0A0A9FQ39</accession>
<protein>
    <submittedName>
        <fullName evidence="2">Uncharacterized protein</fullName>
    </submittedName>
</protein>
<evidence type="ECO:0000256" key="1">
    <source>
        <dbReference type="SAM" id="SignalP"/>
    </source>
</evidence>
<feature type="chain" id="PRO_5002062263" evidence="1">
    <location>
        <begin position="24"/>
        <end position="49"/>
    </location>
</feature>
<organism evidence="2">
    <name type="scientific">Arundo donax</name>
    <name type="common">Giant reed</name>
    <name type="synonym">Donax arundinaceus</name>
    <dbReference type="NCBI Taxonomy" id="35708"/>
    <lineage>
        <taxon>Eukaryota</taxon>
        <taxon>Viridiplantae</taxon>
        <taxon>Streptophyta</taxon>
        <taxon>Embryophyta</taxon>
        <taxon>Tracheophyta</taxon>
        <taxon>Spermatophyta</taxon>
        <taxon>Magnoliopsida</taxon>
        <taxon>Liliopsida</taxon>
        <taxon>Poales</taxon>
        <taxon>Poaceae</taxon>
        <taxon>PACMAD clade</taxon>
        <taxon>Arundinoideae</taxon>
        <taxon>Arundineae</taxon>
        <taxon>Arundo</taxon>
    </lineage>
</organism>
<dbReference type="AlphaFoldDB" id="A0A0A9FQ39"/>
<reference evidence="2" key="1">
    <citation type="submission" date="2014-09" db="EMBL/GenBank/DDBJ databases">
        <authorList>
            <person name="Magalhaes I.L.F."/>
            <person name="Oliveira U."/>
            <person name="Santos F.R."/>
            <person name="Vidigal T.H.D.A."/>
            <person name="Brescovit A.D."/>
            <person name="Santos A.J."/>
        </authorList>
    </citation>
    <scope>NUCLEOTIDE SEQUENCE</scope>
    <source>
        <tissue evidence="2">Shoot tissue taken approximately 20 cm above the soil surface</tissue>
    </source>
</reference>
<dbReference type="EMBL" id="GBRH01187483">
    <property type="protein sequence ID" value="JAE10413.1"/>
    <property type="molecule type" value="Transcribed_RNA"/>
</dbReference>